<dbReference type="STRING" id="3818.A0A444X2N2"/>
<proteinExistence type="predicted"/>
<keyword evidence="3" id="KW-1185">Reference proteome</keyword>
<accession>A0A444X2N2</accession>
<keyword evidence="1" id="KW-0472">Membrane</keyword>
<feature type="transmembrane region" description="Helical" evidence="1">
    <location>
        <begin position="12"/>
        <end position="31"/>
    </location>
</feature>
<dbReference type="PANTHER" id="PTHR34560:SF1">
    <property type="entry name" value="START DOMAIN-CONTAINING PROTEIN"/>
    <property type="match status" value="1"/>
</dbReference>
<evidence type="ECO:0000313" key="2">
    <source>
        <dbReference type="EMBL" id="RYQ83929.1"/>
    </source>
</evidence>
<sequence>MVVVRMKRRRIIASLGFLMLMGIAVYFRLWAIHYSISSDDSDLLREAMDKSAEWRLRWPQSTVPTFKILACECLHKVWIGEQISLVRKDEGFLATVYEGGYSVPESNGVNLIINGLNEVIPEAKDVVRVDLVGGFALQKTVASMMSHGEEELSKALGDPLYVRIHADILPAEEDLIESKQDEAKVAAEEDKSNQYANSTTSMVVNGVVANSSKTINRELIGNS</sequence>
<dbReference type="EMBL" id="SDMP01000020">
    <property type="protein sequence ID" value="RYQ83929.1"/>
    <property type="molecule type" value="Genomic_DNA"/>
</dbReference>
<evidence type="ECO:0000256" key="1">
    <source>
        <dbReference type="SAM" id="Phobius"/>
    </source>
</evidence>
<name>A0A444X2N2_ARAHY</name>
<dbReference type="AlphaFoldDB" id="A0A444X2N2"/>
<protein>
    <submittedName>
        <fullName evidence="2">Uncharacterized protein</fullName>
    </submittedName>
</protein>
<gene>
    <name evidence="2" type="ORF">Ahy_B10g102814</name>
</gene>
<comment type="caution">
    <text evidence="2">The sequence shown here is derived from an EMBL/GenBank/DDBJ whole genome shotgun (WGS) entry which is preliminary data.</text>
</comment>
<dbReference type="Proteomes" id="UP000289738">
    <property type="component" value="Chromosome B10"/>
</dbReference>
<keyword evidence="1" id="KW-0812">Transmembrane</keyword>
<reference evidence="2 3" key="1">
    <citation type="submission" date="2019-01" db="EMBL/GenBank/DDBJ databases">
        <title>Sequencing of cultivated peanut Arachis hypogaea provides insights into genome evolution and oil improvement.</title>
        <authorList>
            <person name="Chen X."/>
        </authorList>
    </citation>
    <scope>NUCLEOTIDE SEQUENCE [LARGE SCALE GENOMIC DNA]</scope>
    <source>
        <strain evidence="3">cv. Fuhuasheng</strain>
        <tissue evidence="2">Leaves</tissue>
    </source>
</reference>
<evidence type="ECO:0000313" key="3">
    <source>
        <dbReference type="Proteomes" id="UP000289738"/>
    </source>
</evidence>
<keyword evidence="1" id="KW-1133">Transmembrane helix</keyword>
<dbReference type="PANTHER" id="PTHR34560">
    <property type="entry name" value="POLYKETIDE CYCLASE/DEHYDRASE/LIPID TRANSPORT SUPERFAMILY PROTEIN"/>
    <property type="match status" value="1"/>
</dbReference>
<organism evidence="2 3">
    <name type="scientific">Arachis hypogaea</name>
    <name type="common">Peanut</name>
    <dbReference type="NCBI Taxonomy" id="3818"/>
    <lineage>
        <taxon>Eukaryota</taxon>
        <taxon>Viridiplantae</taxon>
        <taxon>Streptophyta</taxon>
        <taxon>Embryophyta</taxon>
        <taxon>Tracheophyta</taxon>
        <taxon>Spermatophyta</taxon>
        <taxon>Magnoliopsida</taxon>
        <taxon>eudicotyledons</taxon>
        <taxon>Gunneridae</taxon>
        <taxon>Pentapetalae</taxon>
        <taxon>rosids</taxon>
        <taxon>fabids</taxon>
        <taxon>Fabales</taxon>
        <taxon>Fabaceae</taxon>
        <taxon>Papilionoideae</taxon>
        <taxon>50 kb inversion clade</taxon>
        <taxon>dalbergioids sensu lato</taxon>
        <taxon>Dalbergieae</taxon>
        <taxon>Pterocarpus clade</taxon>
        <taxon>Arachis</taxon>
    </lineage>
</organism>